<dbReference type="Proteomes" id="UP000677016">
    <property type="component" value="Unassembled WGS sequence"/>
</dbReference>
<dbReference type="InterPro" id="IPR013785">
    <property type="entry name" value="Aldolase_TIM"/>
</dbReference>
<evidence type="ECO:0000313" key="3">
    <source>
        <dbReference type="Proteomes" id="UP000677016"/>
    </source>
</evidence>
<keyword evidence="2" id="KW-0378">Hydrolase</keyword>
<dbReference type="PIRSF" id="PIRSF034452">
    <property type="entry name" value="TIM-br_sig_trnsd"/>
    <property type="match status" value="1"/>
</dbReference>
<gene>
    <name evidence="2" type="ORF">KC207_16075</name>
</gene>
<sequence>MYSRDEVLARLRAEVEESRPVVGAGAGTGISAKFAERGGADLILIYNSGRYRMGGHGSNAGLLAIGDANAIVLEMGEREVLPVVQDTPVIAGVNGTDPTRVMPRFLETLRAAGFAGVINFPSHGIIDGRWRQSLEETGFGYDREVEMIRQASDLGLFTMAYSFTPDEACRMVEAGVDVVVAHMGLTTGGSIGAKDSFARSLDECVEVVNAISDAVVQLRPDVMVVSHGGPIATPDDAGYVLEHTRSVGFIGASSIERIPIEEPIREVVAAFKDQKLGTAP</sequence>
<dbReference type="EMBL" id="JAGSNF010000024">
    <property type="protein sequence ID" value="MBR7744814.1"/>
    <property type="molecule type" value="Genomic_DNA"/>
</dbReference>
<dbReference type="GO" id="GO:0016787">
    <property type="term" value="F:hydrolase activity"/>
    <property type="evidence" value="ECO:0007669"/>
    <property type="project" value="UniProtKB-KW"/>
</dbReference>
<evidence type="ECO:0000313" key="2">
    <source>
        <dbReference type="EMBL" id="MBR7744814.1"/>
    </source>
</evidence>
<name>A0A941I299_9MICO</name>
<dbReference type="PANTHER" id="PTHR31862">
    <property type="entry name" value="UPF0261 DOMAIN PROTEIN (AFU_ORTHOLOGUE AFUA_1G10120)"/>
    <property type="match status" value="1"/>
</dbReference>
<protein>
    <submittedName>
        <fullName evidence="2">Phosphoenolpyruvate hydrolase family protein</fullName>
    </submittedName>
</protein>
<dbReference type="RefSeq" id="WP_211604341.1">
    <property type="nucleotide sequence ID" value="NZ_JAGSNF010000024.1"/>
</dbReference>
<keyword evidence="3" id="KW-1185">Reference proteome</keyword>
<feature type="domain" description="TIM-barrel" evidence="1">
    <location>
        <begin position="6"/>
        <end position="273"/>
    </location>
</feature>
<dbReference type="SUPFAM" id="SSF51621">
    <property type="entry name" value="Phosphoenolpyruvate/pyruvate domain"/>
    <property type="match status" value="1"/>
</dbReference>
<reference evidence="2" key="1">
    <citation type="submission" date="2021-04" db="EMBL/GenBank/DDBJ databases">
        <title>Phycicoccus avicenniae sp. nov., a novel endophytic actinomycetes isolated from branch of Avicennia mariana.</title>
        <authorList>
            <person name="Tuo L."/>
        </authorList>
    </citation>
    <scope>NUCLEOTIDE SEQUENCE</scope>
    <source>
        <strain evidence="2">BSK3Z-2</strain>
    </source>
</reference>
<dbReference type="InterPro" id="IPR009215">
    <property type="entry name" value="TIM-br_IGPS-like"/>
</dbReference>
<dbReference type="Gene3D" id="3.20.20.70">
    <property type="entry name" value="Aldolase class I"/>
    <property type="match status" value="1"/>
</dbReference>
<dbReference type="Pfam" id="PF09370">
    <property type="entry name" value="PEP_hydrolase"/>
    <property type="match status" value="1"/>
</dbReference>
<dbReference type="AlphaFoldDB" id="A0A941I299"/>
<evidence type="ECO:0000259" key="1">
    <source>
        <dbReference type="Pfam" id="PF09370"/>
    </source>
</evidence>
<dbReference type="InterPro" id="IPR051353">
    <property type="entry name" value="Tobamovirus_resist_UPF0261"/>
</dbReference>
<organism evidence="2 3">
    <name type="scientific">Phycicoccus avicenniae</name>
    <dbReference type="NCBI Taxonomy" id="2828860"/>
    <lineage>
        <taxon>Bacteria</taxon>
        <taxon>Bacillati</taxon>
        <taxon>Actinomycetota</taxon>
        <taxon>Actinomycetes</taxon>
        <taxon>Micrococcales</taxon>
        <taxon>Intrasporangiaceae</taxon>
        <taxon>Phycicoccus</taxon>
    </lineage>
</organism>
<dbReference type="PANTHER" id="PTHR31862:SF1">
    <property type="entry name" value="UPF0261 DOMAIN PROTEIN (AFU_ORTHOLOGUE AFUA_1G10120)"/>
    <property type="match status" value="1"/>
</dbReference>
<dbReference type="InterPro" id="IPR015813">
    <property type="entry name" value="Pyrv/PenolPyrv_kinase-like_dom"/>
</dbReference>
<comment type="caution">
    <text evidence="2">The sequence shown here is derived from an EMBL/GenBank/DDBJ whole genome shotgun (WGS) entry which is preliminary data.</text>
</comment>
<accession>A0A941I299</accession>
<proteinExistence type="predicted"/>